<proteinExistence type="predicted"/>
<dbReference type="AlphaFoldDB" id="A0A6C0CHD0"/>
<evidence type="ECO:0000313" key="1">
    <source>
        <dbReference type="EMBL" id="QHT03582.1"/>
    </source>
</evidence>
<sequence length="39" mass="4317">MGALVSRGEHFRLHLVSERGDSLAEVGLARRKGTRGQLR</sequence>
<name>A0A6C0CHD0_9ZZZZ</name>
<dbReference type="EMBL" id="MN739413">
    <property type="protein sequence ID" value="QHT03582.1"/>
    <property type="molecule type" value="Genomic_DNA"/>
</dbReference>
<protein>
    <submittedName>
        <fullName evidence="1">Uncharacterized protein</fullName>
    </submittedName>
</protein>
<organism evidence="1">
    <name type="scientific">viral metagenome</name>
    <dbReference type="NCBI Taxonomy" id="1070528"/>
    <lineage>
        <taxon>unclassified sequences</taxon>
        <taxon>metagenomes</taxon>
        <taxon>organismal metagenomes</taxon>
    </lineage>
</organism>
<accession>A0A6C0CHD0</accession>
<reference evidence="1" key="1">
    <citation type="journal article" date="2020" name="Nature">
        <title>Giant virus diversity and host interactions through global metagenomics.</title>
        <authorList>
            <person name="Schulz F."/>
            <person name="Roux S."/>
            <person name="Paez-Espino D."/>
            <person name="Jungbluth S."/>
            <person name="Walsh D.A."/>
            <person name="Denef V.J."/>
            <person name="McMahon K.D."/>
            <person name="Konstantinidis K.T."/>
            <person name="Eloe-Fadrosh E.A."/>
            <person name="Kyrpides N.C."/>
            <person name="Woyke T."/>
        </authorList>
    </citation>
    <scope>NUCLEOTIDE SEQUENCE</scope>
    <source>
        <strain evidence="1">GVMAG-M-3300021079-18</strain>
    </source>
</reference>